<name>A0A837ISL6_9LACO</name>
<gene>
    <name evidence="1" type="ORF">LRB_569</name>
</gene>
<protein>
    <submittedName>
        <fullName evidence="1">Uncharacterized protein</fullName>
    </submittedName>
</protein>
<dbReference type="Proteomes" id="UP000035618">
    <property type="component" value="Unassembled WGS sequence"/>
</dbReference>
<dbReference type="EMBL" id="JHAJ01000030">
    <property type="protein sequence ID" value="KLA46836.1"/>
    <property type="molecule type" value="Genomic_DNA"/>
</dbReference>
<reference evidence="1 2" key="1">
    <citation type="journal article" date="2015" name="BMC Microbiol.">
        <title>Lactobacillus ruminis strains cluster according to their mammalian gut source.</title>
        <authorList>
            <person name="O' Donnell M.M."/>
            <person name="Harris H.M."/>
            <person name="Lynch D.B."/>
            <person name="Ross R.P."/>
            <person name="O'Toole P.W."/>
        </authorList>
    </citation>
    <scope>NUCLEOTIDE SEQUENCE [LARGE SCALE GENOMIC DNA]</scope>
    <source>
        <strain evidence="1 2">ATCC 27780</strain>
    </source>
</reference>
<dbReference type="AlphaFoldDB" id="A0A837ISL6"/>
<accession>A0A837ISL6</accession>
<comment type="caution">
    <text evidence="1">The sequence shown here is derived from an EMBL/GenBank/DDBJ whole genome shotgun (WGS) entry which is preliminary data.</text>
</comment>
<evidence type="ECO:0000313" key="1">
    <source>
        <dbReference type="EMBL" id="KLA46836.1"/>
    </source>
</evidence>
<organism evidence="1 2">
    <name type="scientific">Ligilactobacillus ruminis</name>
    <dbReference type="NCBI Taxonomy" id="1623"/>
    <lineage>
        <taxon>Bacteria</taxon>
        <taxon>Bacillati</taxon>
        <taxon>Bacillota</taxon>
        <taxon>Bacilli</taxon>
        <taxon>Lactobacillales</taxon>
        <taxon>Lactobacillaceae</taxon>
        <taxon>Ligilactobacillus</taxon>
    </lineage>
</organism>
<evidence type="ECO:0000313" key="2">
    <source>
        <dbReference type="Proteomes" id="UP000035618"/>
    </source>
</evidence>
<sequence>MYYKIAVLSIILLKNTVRWLISCHLMFSYGKNADFWNLPVKPSFRLRAKRRFLESARKKAALGYGQNVDFWNLPVKSSSPLRAKSRFLGFARKTQLPVTGKTTIFGIFP</sequence>
<proteinExistence type="predicted"/>